<evidence type="ECO:0000259" key="1">
    <source>
        <dbReference type="Pfam" id="PF12867"/>
    </source>
</evidence>
<dbReference type="Gene3D" id="1.20.120.450">
    <property type="entry name" value="dinb family like domain"/>
    <property type="match status" value="1"/>
</dbReference>
<name>A0A3B0C495_9FLAO</name>
<feature type="domain" description="DinB-like" evidence="1">
    <location>
        <begin position="12"/>
        <end position="150"/>
    </location>
</feature>
<evidence type="ECO:0000313" key="2">
    <source>
        <dbReference type="EMBL" id="RKN79301.1"/>
    </source>
</evidence>
<dbReference type="InterPro" id="IPR034660">
    <property type="entry name" value="DinB/YfiT-like"/>
</dbReference>
<sequence length="178" mass="20515">MKFELETAIPILERTPTVLRALLQDLPEKWIRENEGEDTWSPFDVVGHLIHGEKTDWMIRTALILEKGSNPTFEPFDRFAQFENSKGKTVESLLDEFEGLRKDNLTELKSRNLTSVDYGRTGIHPEFGEVTLAQLLSAWVVHDLGHIAQISRTMAKQYKNEVGPWTKYLTILNYTPKE</sequence>
<dbReference type="Pfam" id="PF12867">
    <property type="entry name" value="DinB_2"/>
    <property type="match status" value="1"/>
</dbReference>
<organism evidence="2 3">
    <name type="scientific">Ulvibacterium marinum</name>
    <dbReference type="NCBI Taxonomy" id="2419782"/>
    <lineage>
        <taxon>Bacteria</taxon>
        <taxon>Pseudomonadati</taxon>
        <taxon>Bacteroidota</taxon>
        <taxon>Flavobacteriia</taxon>
        <taxon>Flavobacteriales</taxon>
        <taxon>Flavobacteriaceae</taxon>
        <taxon>Ulvibacterium</taxon>
    </lineage>
</organism>
<comment type="caution">
    <text evidence="2">The sequence shown here is derived from an EMBL/GenBank/DDBJ whole genome shotgun (WGS) entry which is preliminary data.</text>
</comment>
<proteinExistence type="predicted"/>
<dbReference type="AlphaFoldDB" id="A0A3B0C495"/>
<dbReference type="OrthoDB" id="1434917at2"/>
<dbReference type="RefSeq" id="WP_120712112.1">
    <property type="nucleotide sequence ID" value="NZ_RBCJ01000003.1"/>
</dbReference>
<dbReference type="InterPro" id="IPR024775">
    <property type="entry name" value="DinB-like"/>
</dbReference>
<keyword evidence="3" id="KW-1185">Reference proteome</keyword>
<dbReference type="EMBL" id="RBCJ01000003">
    <property type="protein sequence ID" value="RKN79301.1"/>
    <property type="molecule type" value="Genomic_DNA"/>
</dbReference>
<reference evidence="2 3" key="1">
    <citation type="submission" date="2018-10" db="EMBL/GenBank/DDBJ databases">
        <title>Ulvibacterium marinum gen. nov., sp. nov., a novel marine bacterium of the family Flavobacteriaceae, isolated from a culture of the green alga Ulva prolifera.</title>
        <authorList>
            <person name="Zhang Z."/>
        </authorList>
    </citation>
    <scope>NUCLEOTIDE SEQUENCE [LARGE SCALE GENOMIC DNA]</scope>
    <source>
        <strain evidence="2 3">CCMM003</strain>
    </source>
</reference>
<dbReference type="SUPFAM" id="SSF109854">
    <property type="entry name" value="DinB/YfiT-like putative metalloenzymes"/>
    <property type="match status" value="1"/>
</dbReference>
<dbReference type="Proteomes" id="UP000276603">
    <property type="component" value="Unassembled WGS sequence"/>
</dbReference>
<evidence type="ECO:0000313" key="3">
    <source>
        <dbReference type="Proteomes" id="UP000276603"/>
    </source>
</evidence>
<gene>
    <name evidence="2" type="ORF">D7Z94_13320</name>
</gene>
<protein>
    <submittedName>
        <fullName evidence="2">DinB family protein</fullName>
    </submittedName>
</protein>
<accession>A0A3B0C495</accession>